<accession>M7Z799</accession>
<dbReference type="OMA" id="VCDVWCE"/>
<reference evidence="1" key="1">
    <citation type="journal article" date="2013" name="Nature">
        <title>Draft genome of the wheat A-genome progenitor Triticum urartu.</title>
        <authorList>
            <person name="Ling H.Q."/>
            <person name="Zhao S."/>
            <person name="Liu D."/>
            <person name="Wang J."/>
            <person name="Sun H."/>
            <person name="Zhang C."/>
            <person name="Fan H."/>
            <person name="Li D."/>
            <person name="Dong L."/>
            <person name="Tao Y."/>
            <person name="Gao C."/>
            <person name="Wu H."/>
            <person name="Li Y."/>
            <person name="Cui Y."/>
            <person name="Guo X."/>
            <person name="Zheng S."/>
            <person name="Wang B."/>
            <person name="Yu K."/>
            <person name="Liang Q."/>
            <person name="Yang W."/>
            <person name="Lou X."/>
            <person name="Chen J."/>
            <person name="Feng M."/>
            <person name="Jian J."/>
            <person name="Zhang X."/>
            <person name="Luo G."/>
            <person name="Jiang Y."/>
            <person name="Liu J."/>
            <person name="Wang Z."/>
            <person name="Sha Y."/>
            <person name="Zhang B."/>
            <person name="Wu H."/>
            <person name="Tang D."/>
            <person name="Shen Q."/>
            <person name="Xue P."/>
            <person name="Zou S."/>
            <person name="Wang X."/>
            <person name="Liu X."/>
            <person name="Wang F."/>
            <person name="Yang Y."/>
            <person name="An X."/>
            <person name="Dong Z."/>
            <person name="Zhang K."/>
            <person name="Zhang X."/>
            <person name="Luo M.C."/>
            <person name="Dvorak J."/>
            <person name="Tong Y."/>
            <person name="Wang J."/>
            <person name="Yang H."/>
            <person name="Li Z."/>
            <person name="Wang D."/>
            <person name="Zhang A."/>
            <person name="Wang J."/>
        </authorList>
    </citation>
    <scope>NUCLEOTIDE SEQUENCE</scope>
</reference>
<sequence>MGNNGVWCVLLVGLLLVASTEGDDCGDFCKRKFADKDRYDLCVRGCQWSVHLNLKPSAGEARGAMVATGGMPSVRFSVCDVWCEDVHPNMNHRLCVQNPCPYDKIPKHFSIGEAREALVAKGGMPTVRFSVCDVWCEDVHRKMNHRLCVQNLCPYDKTPRVKLTSDDLLSA</sequence>
<proteinExistence type="predicted"/>
<dbReference type="EMBL" id="KD165426">
    <property type="protein sequence ID" value="EMS55877.1"/>
    <property type="molecule type" value="Genomic_DNA"/>
</dbReference>
<gene>
    <name evidence="1" type="ORF">TRIUR3_18760</name>
</gene>
<evidence type="ECO:0000313" key="1">
    <source>
        <dbReference type="EMBL" id="EMS55877.1"/>
    </source>
</evidence>
<protein>
    <submittedName>
        <fullName evidence="1">Uncharacterized protein</fullName>
    </submittedName>
</protein>
<dbReference type="AlphaFoldDB" id="M7Z799"/>
<name>M7Z799_TRIUA</name>
<organism evidence="1">
    <name type="scientific">Triticum urartu</name>
    <name type="common">Red wild einkorn</name>
    <name type="synonym">Crithodium urartu</name>
    <dbReference type="NCBI Taxonomy" id="4572"/>
    <lineage>
        <taxon>Eukaryota</taxon>
        <taxon>Viridiplantae</taxon>
        <taxon>Streptophyta</taxon>
        <taxon>Embryophyta</taxon>
        <taxon>Tracheophyta</taxon>
        <taxon>Spermatophyta</taxon>
        <taxon>Magnoliopsida</taxon>
        <taxon>Liliopsida</taxon>
        <taxon>Poales</taxon>
        <taxon>Poaceae</taxon>
        <taxon>BOP clade</taxon>
        <taxon>Pooideae</taxon>
        <taxon>Triticodae</taxon>
        <taxon>Triticeae</taxon>
        <taxon>Triticinae</taxon>
        <taxon>Triticum</taxon>
    </lineage>
</organism>